<evidence type="ECO:0008006" key="4">
    <source>
        <dbReference type="Google" id="ProtNLM"/>
    </source>
</evidence>
<dbReference type="AlphaFoldDB" id="A0A8J3QK46"/>
<dbReference type="Gene3D" id="2.50.20.10">
    <property type="entry name" value="Lipoprotein localisation LolA/LolB/LppX"/>
    <property type="match status" value="1"/>
</dbReference>
<feature type="compositionally biased region" description="Basic and acidic residues" evidence="1">
    <location>
        <begin position="267"/>
        <end position="280"/>
    </location>
</feature>
<dbReference type="InterPro" id="IPR029046">
    <property type="entry name" value="LolA/LolB/LppX"/>
</dbReference>
<reference evidence="2" key="1">
    <citation type="submission" date="2021-01" db="EMBL/GenBank/DDBJ databases">
        <title>Whole genome shotgun sequence of Rhizocola hellebori NBRC 109834.</title>
        <authorList>
            <person name="Komaki H."/>
            <person name="Tamura T."/>
        </authorList>
    </citation>
    <scope>NUCLEOTIDE SEQUENCE</scope>
    <source>
        <strain evidence="2">NBRC 109834</strain>
    </source>
</reference>
<evidence type="ECO:0000313" key="3">
    <source>
        <dbReference type="Proteomes" id="UP000612899"/>
    </source>
</evidence>
<feature type="region of interest" description="Disordered" evidence="1">
    <location>
        <begin position="301"/>
        <end position="327"/>
    </location>
</feature>
<dbReference type="RefSeq" id="WP_373320793.1">
    <property type="nucleotide sequence ID" value="NZ_BONY01000109.1"/>
</dbReference>
<dbReference type="EMBL" id="BONY01000109">
    <property type="protein sequence ID" value="GIH10853.1"/>
    <property type="molecule type" value="Genomic_DNA"/>
</dbReference>
<feature type="compositionally biased region" description="Low complexity" evidence="1">
    <location>
        <begin position="301"/>
        <end position="320"/>
    </location>
</feature>
<feature type="region of interest" description="Disordered" evidence="1">
    <location>
        <begin position="246"/>
        <end position="288"/>
    </location>
</feature>
<dbReference type="SUPFAM" id="SSF89392">
    <property type="entry name" value="Prokaryotic lipoproteins and lipoprotein localization factors"/>
    <property type="match status" value="1"/>
</dbReference>
<accession>A0A8J3QK46</accession>
<name>A0A8J3QK46_9ACTN</name>
<proteinExistence type="predicted"/>
<protein>
    <recommendedName>
        <fullName evidence="4">Outer membrane lipoprotein-sorting protein</fullName>
    </recommendedName>
</protein>
<keyword evidence="3" id="KW-1185">Reference proteome</keyword>
<gene>
    <name evidence="2" type="ORF">Rhe02_89200</name>
</gene>
<dbReference type="PANTHER" id="PTHR37507">
    <property type="entry name" value="SPORULATION PROTEIN YDCC"/>
    <property type="match status" value="1"/>
</dbReference>
<dbReference type="InterPro" id="IPR052944">
    <property type="entry name" value="Sporulation_related"/>
</dbReference>
<comment type="caution">
    <text evidence="2">The sequence shown here is derived from an EMBL/GenBank/DDBJ whole genome shotgun (WGS) entry which is preliminary data.</text>
</comment>
<evidence type="ECO:0000313" key="2">
    <source>
        <dbReference type="EMBL" id="GIH10853.1"/>
    </source>
</evidence>
<organism evidence="2 3">
    <name type="scientific">Rhizocola hellebori</name>
    <dbReference type="NCBI Taxonomy" id="1392758"/>
    <lineage>
        <taxon>Bacteria</taxon>
        <taxon>Bacillati</taxon>
        <taxon>Actinomycetota</taxon>
        <taxon>Actinomycetes</taxon>
        <taxon>Micromonosporales</taxon>
        <taxon>Micromonosporaceae</taxon>
        <taxon>Rhizocola</taxon>
    </lineage>
</organism>
<dbReference type="PANTHER" id="PTHR37507:SF2">
    <property type="entry name" value="SPORULATION PROTEIN YDCC"/>
    <property type="match status" value="1"/>
</dbReference>
<evidence type="ECO:0000256" key="1">
    <source>
        <dbReference type="SAM" id="MobiDB-lite"/>
    </source>
</evidence>
<dbReference type="Proteomes" id="UP000612899">
    <property type="component" value="Unassembled WGS sequence"/>
</dbReference>
<sequence>MTGSRIAWLRWLLPAAAVLAVTAGAAVVKGVGAAADPQLPARTAAQLLTDLQTARLEGLSGTVTQRADLGLPALPGLGGQGSSDLASLISGTHTLRVWYSGPSSARVALLGTLGESDIITNGRDVWIWSSRDNSAIHRTLPAPEAAAPPLNPSMLPTTPQEAAAAVLAAIDPSTVVTTSGSARVAGRAAYELTLAPRDRDSLISRVTVAIDAAEQVPLRVRVFATSTAEAAIEIAFTQVTFARPGAEHFRFNPPPGAKVTEQQAQPEKAKPDEAKPDQAKPDGPPPVAVVGRGWTAVLAARPGGAATSSPSSSANDPASGTGLGGLMQHLPAVQGSWGSGRLLSSRLFSVLVTDDGRILVGAVTPQRLIQAAADPAAALKPAGA</sequence>